<evidence type="ECO:0000256" key="3">
    <source>
        <dbReference type="ARBA" id="ARBA00008621"/>
    </source>
</evidence>
<dbReference type="PANTHER" id="PTHR33254:SF4">
    <property type="entry name" value="4-HYDROXY-4-METHYL-2-OXOGLUTARATE ALDOLASE 3-RELATED"/>
    <property type="match status" value="1"/>
</dbReference>
<dbReference type="Proteomes" id="UP001230005">
    <property type="component" value="Unassembled WGS sequence"/>
</dbReference>
<dbReference type="EMBL" id="JAUSUG010000026">
    <property type="protein sequence ID" value="MDQ0257336.1"/>
    <property type="molecule type" value="Genomic_DNA"/>
</dbReference>
<accession>A0ABU0A2Z8</accession>
<comment type="caution">
    <text evidence="13">The sequence shown here is derived from an EMBL/GenBank/DDBJ whole genome shotgun (WGS) entry which is preliminary data.</text>
</comment>
<comment type="cofactor">
    <cofactor evidence="2">
        <name>a divalent metal cation</name>
        <dbReference type="ChEBI" id="CHEBI:60240"/>
    </cofactor>
</comment>
<comment type="catalytic activity">
    <reaction evidence="12">
        <text>oxaloacetate + H(+) = pyruvate + CO2</text>
        <dbReference type="Rhea" id="RHEA:15641"/>
        <dbReference type="ChEBI" id="CHEBI:15361"/>
        <dbReference type="ChEBI" id="CHEBI:15378"/>
        <dbReference type="ChEBI" id="CHEBI:16452"/>
        <dbReference type="ChEBI" id="CHEBI:16526"/>
        <dbReference type="EC" id="4.1.1.112"/>
    </reaction>
</comment>
<reference evidence="13 14" key="1">
    <citation type="submission" date="2023-07" db="EMBL/GenBank/DDBJ databases">
        <title>Genomic Encyclopedia of Type Strains, Phase IV (KMG-IV): sequencing the most valuable type-strain genomes for metagenomic binning, comparative biology and taxonomic classification.</title>
        <authorList>
            <person name="Goeker M."/>
        </authorList>
    </citation>
    <scope>NUCLEOTIDE SEQUENCE [LARGE SCALE GENOMIC DNA]</scope>
    <source>
        <strain evidence="13 14">DSM 9768</strain>
    </source>
</reference>
<evidence type="ECO:0000256" key="1">
    <source>
        <dbReference type="ARBA" id="ARBA00001342"/>
    </source>
</evidence>
<evidence type="ECO:0000256" key="5">
    <source>
        <dbReference type="ARBA" id="ARBA00012213"/>
    </source>
</evidence>
<comment type="similarity">
    <text evidence="3">Belongs to the class II aldolase/RraA-like family.</text>
</comment>
<comment type="function">
    <text evidence="8">Catalyzes the aldol cleavage of 4-hydroxy-4-methyl-2-oxoglutarate (HMG) into 2 molecules of pyruvate. Also contains a secondary oxaloacetate (OAA) decarboxylase activity due to the common pyruvate enolate transition state formed following C-C bond cleavage in the retro-aldol and decarboxylation reactions.</text>
</comment>
<proteinExistence type="inferred from homology"/>
<protein>
    <recommendedName>
        <fullName evidence="7">Putative 4-hydroxy-4-methyl-2-oxoglutarate aldolase</fullName>
        <ecNumber evidence="6">4.1.1.112</ecNumber>
        <ecNumber evidence="5">4.1.3.17</ecNumber>
    </recommendedName>
    <alternativeName>
        <fullName evidence="11">Oxaloacetate decarboxylase</fullName>
    </alternativeName>
    <alternativeName>
        <fullName evidence="9">Regulator of ribonuclease activity homolog</fullName>
    </alternativeName>
    <alternativeName>
        <fullName evidence="10">RraA-like protein</fullName>
    </alternativeName>
</protein>
<dbReference type="EC" id="4.1.1.112" evidence="6"/>
<organism evidence="13 14">
    <name type="scientific">Evansella vedderi</name>
    <dbReference type="NCBI Taxonomy" id="38282"/>
    <lineage>
        <taxon>Bacteria</taxon>
        <taxon>Bacillati</taxon>
        <taxon>Bacillota</taxon>
        <taxon>Bacilli</taxon>
        <taxon>Bacillales</taxon>
        <taxon>Bacillaceae</taxon>
        <taxon>Evansella</taxon>
    </lineage>
</organism>
<dbReference type="SUPFAM" id="SSF89562">
    <property type="entry name" value="RraA-like"/>
    <property type="match status" value="1"/>
</dbReference>
<evidence type="ECO:0000256" key="2">
    <source>
        <dbReference type="ARBA" id="ARBA00001968"/>
    </source>
</evidence>
<keyword evidence="14" id="KW-1185">Reference proteome</keyword>
<dbReference type="Gene3D" id="3.50.30.40">
    <property type="entry name" value="Ribonuclease E inhibitor RraA/RraA-like"/>
    <property type="match status" value="1"/>
</dbReference>
<dbReference type="InterPro" id="IPR005493">
    <property type="entry name" value="RraA/RraA-like"/>
</dbReference>
<dbReference type="PANTHER" id="PTHR33254">
    <property type="entry name" value="4-HYDROXY-4-METHYL-2-OXOGLUTARATE ALDOLASE 3-RELATED"/>
    <property type="match status" value="1"/>
</dbReference>
<evidence type="ECO:0000313" key="14">
    <source>
        <dbReference type="Proteomes" id="UP001230005"/>
    </source>
</evidence>
<evidence type="ECO:0000256" key="6">
    <source>
        <dbReference type="ARBA" id="ARBA00012947"/>
    </source>
</evidence>
<evidence type="ECO:0000256" key="12">
    <source>
        <dbReference type="ARBA" id="ARBA00047973"/>
    </source>
</evidence>
<sequence length="237" mass="26258">MGMTDKELIEEIRKVRLADLSDGMDALGLVNKGSMSTEMRPIRPGIRFAGFAWTVKLARADETFEPCSTVEEYLEINNKYCHDIYGSFMGPMQKEDVTDSVLVFDMGGYPGGIIGSENIMKYKLWGVVGAVVDGGCRDSFECNLEEANVFSTKRTFHHVSGRMKSDSVQVPVHCAGVTVHPGDVVCADDDGVLVIPRDRAEEVLTFAKAILEADQKIRKSHYKELGLEEDETLNRLA</sequence>
<evidence type="ECO:0000256" key="9">
    <source>
        <dbReference type="ARBA" id="ARBA00029596"/>
    </source>
</evidence>
<gene>
    <name evidence="13" type="ORF">J2S74_004794</name>
</gene>
<evidence type="ECO:0000256" key="7">
    <source>
        <dbReference type="ARBA" id="ARBA00016549"/>
    </source>
</evidence>
<dbReference type="EC" id="4.1.3.17" evidence="5"/>
<comment type="catalytic activity">
    <reaction evidence="1">
        <text>4-hydroxy-4-methyl-2-oxoglutarate = 2 pyruvate</text>
        <dbReference type="Rhea" id="RHEA:22748"/>
        <dbReference type="ChEBI" id="CHEBI:15361"/>
        <dbReference type="ChEBI" id="CHEBI:58276"/>
        <dbReference type="EC" id="4.1.3.17"/>
    </reaction>
</comment>
<dbReference type="RefSeq" id="WP_307330894.1">
    <property type="nucleotide sequence ID" value="NZ_JAUSUG010000026.1"/>
</dbReference>
<comment type="subunit">
    <text evidence="4">Homotrimer.</text>
</comment>
<evidence type="ECO:0000256" key="8">
    <source>
        <dbReference type="ARBA" id="ARBA00025046"/>
    </source>
</evidence>
<evidence type="ECO:0000256" key="11">
    <source>
        <dbReference type="ARBA" id="ARBA00032305"/>
    </source>
</evidence>
<dbReference type="Pfam" id="PF03737">
    <property type="entry name" value="RraA-like"/>
    <property type="match status" value="1"/>
</dbReference>
<evidence type="ECO:0000313" key="13">
    <source>
        <dbReference type="EMBL" id="MDQ0257336.1"/>
    </source>
</evidence>
<dbReference type="InterPro" id="IPR036704">
    <property type="entry name" value="RraA/RraA-like_sf"/>
</dbReference>
<dbReference type="CDD" id="cd16841">
    <property type="entry name" value="RraA_family"/>
    <property type="match status" value="1"/>
</dbReference>
<name>A0ABU0A2Z8_9BACI</name>
<evidence type="ECO:0000256" key="4">
    <source>
        <dbReference type="ARBA" id="ARBA00011233"/>
    </source>
</evidence>
<evidence type="ECO:0000256" key="10">
    <source>
        <dbReference type="ARBA" id="ARBA00030169"/>
    </source>
</evidence>